<gene>
    <name evidence="1" type="ORF">OsI_39005</name>
</gene>
<name>B8BMR6_ORYSI</name>
<organism evidence="1 2">
    <name type="scientific">Oryza sativa subsp. indica</name>
    <name type="common">Rice</name>
    <dbReference type="NCBI Taxonomy" id="39946"/>
    <lineage>
        <taxon>Eukaryota</taxon>
        <taxon>Viridiplantae</taxon>
        <taxon>Streptophyta</taxon>
        <taxon>Embryophyta</taxon>
        <taxon>Tracheophyta</taxon>
        <taxon>Spermatophyta</taxon>
        <taxon>Magnoliopsida</taxon>
        <taxon>Liliopsida</taxon>
        <taxon>Poales</taxon>
        <taxon>Poaceae</taxon>
        <taxon>BOP clade</taxon>
        <taxon>Oryzoideae</taxon>
        <taxon>Oryzeae</taxon>
        <taxon>Oryzinae</taxon>
        <taxon>Oryza</taxon>
        <taxon>Oryza sativa</taxon>
    </lineage>
</organism>
<dbReference type="EMBL" id="CM000137">
    <property type="protein sequence ID" value="EEC69623.1"/>
    <property type="molecule type" value="Genomic_DNA"/>
</dbReference>
<evidence type="ECO:0000313" key="1">
    <source>
        <dbReference type="EMBL" id="EEC69623.1"/>
    </source>
</evidence>
<evidence type="ECO:0000313" key="2">
    <source>
        <dbReference type="Proteomes" id="UP000007015"/>
    </source>
</evidence>
<dbReference type="Proteomes" id="UP000007015">
    <property type="component" value="Chromosome 12"/>
</dbReference>
<dbReference type="HOGENOM" id="CLU_2417158_0_0_1"/>
<keyword evidence="2" id="KW-1185">Reference proteome</keyword>
<protein>
    <submittedName>
        <fullName evidence="1">Uncharacterized protein</fullName>
    </submittedName>
</protein>
<accession>B8BMR6</accession>
<dbReference type="Gramene" id="BGIOSGA037743-TA">
    <property type="protein sequence ID" value="BGIOSGA037743-PA"/>
    <property type="gene ID" value="BGIOSGA037743"/>
</dbReference>
<dbReference type="STRING" id="39946.B8BMR6"/>
<proteinExistence type="predicted"/>
<dbReference type="AlphaFoldDB" id="B8BMR6"/>
<sequence length="92" mass="10220">MCGENDDNGGAAGSSRRLPAVGAMRGPCGCEEKLKTTVVVVLSDDDDDDDYEEEFRRGMFEEALDSEKQLFGSQLLRIWKSYEIQLLQLLAS</sequence>
<reference evidence="1 2" key="1">
    <citation type="journal article" date="2005" name="PLoS Biol.">
        <title>The genomes of Oryza sativa: a history of duplications.</title>
        <authorList>
            <person name="Yu J."/>
            <person name="Wang J."/>
            <person name="Lin W."/>
            <person name="Li S."/>
            <person name="Li H."/>
            <person name="Zhou J."/>
            <person name="Ni P."/>
            <person name="Dong W."/>
            <person name="Hu S."/>
            <person name="Zeng C."/>
            <person name="Zhang J."/>
            <person name="Zhang Y."/>
            <person name="Li R."/>
            <person name="Xu Z."/>
            <person name="Li S."/>
            <person name="Li X."/>
            <person name="Zheng H."/>
            <person name="Cong L."/>
            <person name="Lin L."/>
            <person name="Yin J."/>
            <person name="Geng J."/>
            <person name="Li G."/>
            <person name="Shi J."/>
            <person name="Liu J."/>
            <person name="Lv H."/>
            <person name="Li J."/>
            <person name="Wang J."/>
            <person name="Deng Y."/>
            <person name="Ran L."/>
            <person name="Shi X."/>
            <person name="Wang X."/>
            <person name="Wu Q."/>
            <person name="Li C."/>
            <person name="Ren X."/>
            <person name="Wang J."/>
            <person name="Wang X."/>
            <person name="Li D."/>
            <person name="Liu D."/>
            <person name="Zhang X."/>
            <person name="Ji Z."/>
            <person name="Zhao W."/>
            <person name="Sun Y."/>
            <person name="Zhang Z."/>
            <person name="Bao J."/>
            <person name="Han Y."/>
            <person name="Dong L."/>
            <person name="Ji J."/>
            <person name="Chen P."/>
            <person name="Wu S."/>
            <person name="Liu J."/>
            <person name="Xiao Y."/>
            <person name="Bu D."/>
            <person name="Tan J."/>
            <person name="Yang L."/>
            <person name="Ye C."/>
            <person name="Zhang J."/>
            <person name="Xu J."/>
            <person name="Zhou Y."/>
            <person name="Yu Y."/>
            <person name="Zhang B."/>
            <person name="Zhuang S."/>
            <person name="Wei H."/>
            <person name="Liu B."/>
            <person name="Lei M."/>
            <person name="Yu H."/>
            <person name="Li Y."/>
            <person name="Xu H."/>
            <person name="Wei S."/>
            <person name="He X."/>
            <person name="Fang L."/>
            <person name="Zhang Z."/>
            <person name="Zhang Y."/>
            <person name="Huang X."/>
            <person name="Su Z."/>
            <person name="Tong W."/>
            <person name="Li J."/>
            <person name="Tong Z."/>
            <person name="Li S."/>
            <person name="Ye J."/>
            <person name="Wang L."/>
            <person name="Fang L."/>
            <person name="Lei T."/>
            <person name="Chen C."/>
            <person name="Chen H."/>
            <person name="Xu Z."/>
            <person name="Li H."/>
            <person name="Huang H."/>
            <person name="Zhang F."/>
            <person name="Xu H."/>
            <person name="Li N."/>
            <person name="Zhao C."/>
            <person name="Li S."/>
            <person name="Dong L."/>
            <person name="Huang Y."/>
            <person name="Li L."/>
            <person name="Xi Y."/>
            <person name="Qi Q."/>
            <person name="Li W."/>
            <person name="Zhang B."/>
            <person name="Hu W."/>
            <person name="Zhang Y."/>
            <person name="Tian X."/>
            <person name="Jiao Y."/>
            <person name="Liang X."/>
            <person name="Jin J."/>
            <person name="Gao L."/>
            <person name="Zheng W."/>
            <person name="Hao B."/>
            <person name="Liu S."/>
            <person name="Wang W."/>
            <person name="Yuan L."/>
            <person name="Cao M."/>
            <person name="McDermott J."/>
            <person name="Samudrala R."/>
            <person name="Wang J."/>
            <person name="Wong G.K."/>
            <person name="Yang H."/>
        </authorList>
    </citation>
    <scope>NUCLEOTIDE SEQUENCE [LARGE SCALE GENOMIC DNA]</scope>
    <source>
        <strain evidence="2">cv. 93-11</strain>
    </source>
</reference>